<sequence length="168" mass="19199">MSSSNFNLPEDLNVKVGSLEISKEKAHLAYSDDIKKLQKNVKKNSNKWQVLEACKAGLQQNAQKNHANRFFWENEAKRVVEIASSGLAVDEELLQLEKVTAITALKSFNNMENAKREESERKASCKKQDSKPEKPTFKQLFESFQRQALFQASVNDGLCMETHMYELL</sequence>
<evidence type="ECO:0000313" key="2">
    <source>
        <dbReference type="EMBL" id="ORE00768.1"/>
    </source>
</evidence>
<gene>
    <name evidence="2" type="ORF">BCV72DRAFT_218533</name>
</gene>
<name>A0A1X0QLY6_RHIZD</name>
<reference evidence="2" key="1">
    <citation type="journal article" date="2016" name="Proc. Natl. Acad. Sci. U.S.A.">
        <title>Lipid metabolic changes in an early divergent fungus govern the establishment of a mutualistic symbiosis with endobacteria.</title>
        <authorList>
            <person name="Lastovetsky O.A."/>
            <person name="Gaspar M.L."/>
            <person name="Mondo S.J."/>
            <person name="LaButti K.M."/>
            <person name="Sandor L."/>
            <person name="Grigoriev I.V."/>
            <person name="Henry S.A."/>
            <person name="Pawlowska T.E."/>
        </authorList>
    </citation>
    <scope>NUCLEOTIDE SEQUENCE [LARGE SCALE GENOMIC DNA]</scope>
    <source>
        <strain evidence="2">ATCC 52814</strain>
    </source>
</reference>
<proteinExistence type="predicted"/>
<dbReference type="EMBL" id="KV922295">
    <property type="protein sequence ID" value="ORE00768.1"/>
    <property type="molecule type" value="Genomic_DNA"/>
</dbReference>
<dbReference type="VEuPathDB" id="FungiDB:BCV72DRAFT_218533"/>
<feature type="region of interest" description="Disordered" evidence="1">
    <location>
        <begin position="112"/>
        <end position="134"/>
    </location>
</feature>
<dbReference type="OrthoDB" id="2300375at2759"/>
<protein>
    <submittedName>
        <fullName evidence="2">Uncharacterized protein</fullName>
    </submittedName>
</protein>
<feature type="compositionally biased region" description="Basic and acidic residues" evidence="1">
    <location>
        <begin position="113"/>
        <end position="134"/>
    </location>
</feature>
<evidence type="ECO:0000256" key="1">
    <source>
        <dbReference type="SAM" id="MobiDB-lite"/>
    </source>
</evidence>
<accession>A0A1X0QLY6</accession>
<dbReference type="AlphaFoldDB" id="A0A1X0QLY6"/>
<organism evidence="2">
    <name type="scientific">Rhizopus microsporus var. microsporus</name>
    <dbReference type="NCBI Taxonomy" id="86635"/>
    <lineage>
        <taxon>Eukaryota</taxon>
        <taxon>Fungi</taxon>
        <taxon>Fungi incertae sedis</taxon>
        <taxon>Mucoromycota</taxon>
        <taxon>Mucoromycotina</taxon>
        <taxon>Mucoromycetes</taxon>
        <taxon>Mucorales</taxon>
        <taxon>Mucorineae</taxon>
        <taxon>Rhizopodaceae</taxon>
        <taxon>Rhizopus</taxon>
    </lineage>
</organism>
<dbReference type="Proteomes" id="UP000242414">
    <property type="component" value="Unassembled WGS sequence"/>
</dbReference>